<feature type="non-terminal residue" evidence="1">
    <location>
        <position position="163"/>
    </location>
</feature>
<dbReference type="EMBL" id="BTRK01000006">
    <property type="protein sequence ID" value="GMR61935.1"/>
    <property type="molecule type" value="Genomic_DNA"/>
</dbReference>
<sequence>HKDGIDKLVIGFGEEDFEITEIAPSRLDQILFARQCFFRGVSFTKFSITLKVRSVPLDFALSFANGFEIGVLWCHVNNETELDNSMKCIDHFPRSKYIFIIMFEIAMDKLMALPPSEELQMTFRIPLNSDQLLQLISLHKLVRCYHACVTINWTELKQAMEVV</sequence>
<dbReference type="Proteomes" id="UP001328107">
    <property type="component" value="Unassembled WGS sequence"/>
</dbReference>
<proteinExistence type="predicted"/>
<reference evidence="2" key="1">
    <citation type="submission" date="2022-10" db="EMBL/GenBank/DDBJ databases">
        <title>Genome assembly of Pristionchus species.</title>
        <authorList>
            <person name="Yoshida K."/>
            <person name="Sommer R.J."/>
        </authorList>
    </citation>
    <scope>NUCLEOTIDE SEQUENCE [LARGE SCALE GENOMIC DNA]</scope>
    <source>
        <strain evidence="2">RS5460</strain>
    </source>
</reference>
<evidence type="ECO:0000313" key="2">
    <source>
        <dbReference type="Proteomes" id="UP001328107"/>
    </source>
</evidence>
<evidence type="ECO:0000313" key="1">
    <source>
        <dbReference type="EMBL" id="GMR61935.1"/>
    </source>
</evidence>
<dbReference type="AlphaFoldDB" id="A0AAN5IF46"/>
<organism evidence="1 2">
    <name type="scientific">Pristionchus mayeri</name>
    <dbReference type="NCBI Taxonomy" id="1317129"/>
    <lineage>
        <taxon>Eukaryota</taxon>
        <taxon>Metazoa</taxon>
        <taxon>Ecdysozoa</taxon>
        <taxon>Nematoda</taxon>
        <taxon>Chromadorea</taxon>
        <taxon>Rhabditida</taxon>
        <taxon>Rhabditina</taxon>
        <taxon>Diplogasteromorpha</taxon>
        <taxon>Diplogasteroidea</taxon>
        <taxon>Neodiplogasteridae</taxon>
        <taxon>Pristionchus</taxon>
    </lineage>
</organism>
<accession>A0AAN5IF46</accession>
<name>A0AAN5IF46_9BILA</name>
<comment type="caution">
    <text evidence="1">The sequence shown here is derived from an EMBL/GenBank/DDBJ whole genome shotgun (WGS) entry which is preliminary data.</text>
</comment>
<keyword evidence="2" id="KW-1185">Reference proteome</keyword>
<gene>
    <name evidence="1" type="ORF">PMAYCL1PPCAC_32130</name>
</gene>
<feature type="non-terminal residue" evidence="1">
    <location>
        <position position="1"/>
    </location>
</feature>
<protein>
    <submittedName>
        <fullName evidence="1">Uncharacterized protein</fullName>
    </submittedName>
</protein>